<dbReference type="FunFam" id="1.10.287.130:FF:000008">
    <property type="entry name" value="Two-component sensor histidine kinase"/>
    <property type="match status" value="1"/>
</dbReference>
<name>A0A3D4V4J6_9BACT</name>
<dbReference type="GO" id="GO:0030295">
    <property type="term" value="F:protein kinase activator activity"/>
    <property type="evidence" value="ECO:0007669"/>
    <property type="project" value="TreeGrafter"/>
</dbReference>
<feature type="transmembrane region" description="Helical" evidence="12">
    <location>
        <begin position="6"/>
        <end position="26"/>
    </location>
</feature>
<evidence type="ECO:0000256" key="8">
    <source>
        <dbReference type="ARBA" id="ARBA00022777"/>
    </source>
</evidence>
<evidence type="ECO:0000256" key="2">
    <source>
        <dbReference type="ARBA" id="ARBA00004236"/>
    </source>
</evidence>
<keyword evidence="7" id="KW-0547">Nucleotide-binding</keyword>
<accession>A0A3D4V4J6</accession>
<feature type="domain" description="HAMP" evidence="14">
    <location>
        <begin position="80"/>
        <end position="133"/>
    </location>
</feature>
<evidence type="ECO:0000259" key="13">
    <source>
        <dbReference type="PROSITE" id="PS50109"/>
    </source>
</evidence>
<dbReference type="InterPro" id="IPR036097">
    <property type="entry name" value="HisK_dim/P_sf"/>
</dbReference>
<dbReference type="EC" id="2.7.13.3" evidence="3"/>
<dbReference type="SUPFAM" id="SSF158472">
    <property type="entry name" value="HAMP domain-like"/>
    <property type="match status" value="1"/>
</dbReference>
<dbReference type="Pfam" id="PF02518">
    <property type="entry name" value="HATPase_c"/>
    <property type="match status" value="1"/>
</dbReference>
<dbReference type="EMBL" id="DPIY01000002">
    <property type="protein sequence ID" value="HCT56031.1"/>
    <property type="molecule type" value="Genomic_DNA"/>
</dbReference>
<keyword evidence="11 12" id="KW-0472">Membrane</keyword>
<keyword evidence="10" id="KW-0902">Two-component regulatory system</keyword>
<dbReference type="GO" id="GO:0000155">
    <property type="term" value="F:phosphorelay sensor kinase activity"/>
    <property type="evidence" value="ECO:0007669"/>
    <property type="project" value="InterPro"/>
</dbReference>
<evidence type="ECO:0000313" key="15">
    <source>
        <dbReference type="EMBL" id="HCT56031.1"/>
    </source>
</evidence>
<evidence type="ECO:0000256" key="1">
    <source>
        <dbReference type="ARBA" id="ARBA00000085"/>
    </source>
</evidence>
<dbReference type="InterPro" id="IPR003661">
    <property type="entry name" value="HisK_dim/P_dom"/>
</dbReference>
<dbReference type="PRINTS" id="PR00344">
    <property type="entry name" value="BCTRLSENSOR"/>
</dbReference>
<dbReference type="Proteomes" id="UP000264071">
    <property type="component" value="Unassembled WGS sequence"/>
</dbReference>
<keyword evidence="4" id="KW-1003">Cell membrane</keyword>
<dbReference type="FunFam" id="3.30.565.10:FF:000023">
    <property type="entry name" value="PAS domain-containing sensor histidine kinase"/>
    <property type="match status" value="1"/>
</dbReference>
<dbReference type="Gene3D" id="1.10.287.130">
    <property type="match status" value="1"/>
</dbReference>
<dbReference type="Pfam" id="PF00512">
    <property type="entry name" value="HisKA"/>
    <property type="match status" value="1"/>
</dbReference>
<dbReference type="SMART" id="SM00388">
    <property type="entry name" value="HisKA"/>
    <property type="match status" value="1"/>
</dbReference>
<evidence type="ECO:0000256" key="3">
    <source>
        <dbReference type="ARBA" id="ARBA00012438"/>
    </source>
</evidence>
<keyword evidence="12" id="KW-0812">Transmembrane</keyword>
<comment type="subcellular location">
    <subcellularLocation>
        <location evidence="2">Cell membrane</location>
    </subcellularLocation>
</comment>
<dbReference type="PANTHER" id="PTHR42878:SF7">
    <property type="entry name" value="SENSOR HISTIDINE KINASE GLRK"/>
    <property type="match status" value="1"/>
</dbReference>
<dbReference type="AlphaFoldDB" id="A0A3D4V4J6"/>
<keyword evidence="5" id="KW-0597">Phosphoprotein</keyword>
<evidence type="ECO:0000256" key="12">
    <source>
        <dbReference type="SAM" id="Phobius"/>
    </source>
</evidence>
<evidence type="ECO:0000256" key="9">
    <source>
        <dbReference type="ARBA" id="ARBA00022840"/>
    </source>
</evidence>
<keyword evidence="8 15" id="KW-0418">Kinase</keyword>
<keyword evidence="9" id="KW-0067">ATP-binding</keyword>
<dbReference type="InterPro" id="IPR005467">
    <property type="entry name" value="His_kinase_dom"/>
</dbReference>
<organism evidence="15 16">
    <name type="scientific">Gemmatimonas aurantiaca</name>
    <dbReference type="NCBI Taxonomy" id="173480"/>
    <lineage>
        <taxon>Bacteria</taxon>
        <taxon>Pseudomonadati</taxon>
        <taxon>Gemmatimonadota</taxon>
        <taxon>Gemmatimonadia</taxon>
        <taxon>Gemmatimonadales</taxon>
        <taxon>Gemmatimonadaceae</taxon>
        <taxon>Gemmatimonas</taxon>
    </lineage>
</organism>
<dbReference type="PANTHER" id="PTHR42878">
    <property type="entry name" value="TWO-COMPONENT HISTIDINE KINASE"/>
    <property type="match status" value="1"/>
</dbReference>
<dbReference type="InterPro" id="IPR003660">
    <property type="entry name" value="HAMP_dom"/>
</dbReference>
<dbReference type="SUPFAM" id="SSF55874">
    <property type="entry name" value="ATPase domain of HSP90 chaperone/DNA topoisomerase II/histidine kinase"/>
    <property type="match status" value="1"/>
</dbReference>
<dbReference type="PROSITE" id="PS50885">
    <property type="entry name" value="HAMP"/>
    <property type="match status" value="1"/>
</dbReference>
<dbReference type="InterPro" id="IPR004358">
    <property type="entry name" value="Sig_transdc_His_kin-like_C"/>
</dbReference>
<dbReference type="InterPro" id="IPR036890">
    <property type="entry name" value="HATPase_C_sf"/>
</dbReference>
<dbReference type="GO" id="GO:0000156">
    <property type="term" value="F:phosphorelay response regulator activity"/>
    <property type="evidence" value="ECO:0007669"/>
    <property type="project" value="TreeGrafter"/>
</dbReference>
<dbReference type="InterPro" id="IPR050351">
    <property type="entry name" value="BphY/WalK/GraS-like"/>
</dbReference>
<reference evidence="15 16" key="1">
    <citation type="journal article" date="2018" name="Nat. Biotechnol.">
        <title>A standardized bacterial taxonomy based on genome phylogeny substantially revises the tree of life.</title>
        <authorList>
            <person name="Parks D.H."/>
            <person name="Chuvochina M."/>
            <person name="Waite D.W."/>
            <person name="Rinke C."/>
            <person name="Skarshewski A."/>
            <person name="Chaumeil P.A."/>
            <person name="Hugenholtz P."/>
        </authorList>
    </citation>
    <scope>NUCLEOTIDE SEQUENCE [LARGE SCALE GENOMIC DNA]</scope>
    <source>
        <strain evidence="15">UBA8844</strain>
    </source>
</reference>
<dbReference type="CDD" id="cd00075">
    <property type="entry name" value="HATPase"/>
    <property type="match status" value="1"/>
</dbReference>
<dbReference type="PROSITE" id="PS50109">
    <property type="entry name" value="HIS_KIN"/>
    <property type="match status" value="1"/>
</dbReference>
<dbReference type="SUPFAM" id="SSF47384">
    <property type="entry name" value="Homodimeric domain of signal transducing histidine kinase"/>
    <property type="match status" value="1"/>
</dbReference>
<feature type="transmembrane region" description="Helical" evidence="12">
    <location>
        <begin position="60"/>
        <end position="79"/>
    </location>
</feature>
<dbReference type="Gene3D" id="1.10.8.500">
    <property type="entry name" value="HAMP domain in histidine kinase"/>
    <property type="match status" value="1"/>
</dbReference>
<dbReference type="Gene3D" id="3.30.565.10">
    <property type="entry name" value="Histidine kinase-like ATPase, C-terminal domain"/>
    <property type="match status" value="1"/>
</dbReference>
<dbReference type="GO" id="GO:0007234">
    <property type="term" value="P:osmosensory signaling via phosphorelay pathway"/>
    <property type="evidence" value="ECO:0007669"/>
    <property type="project" value="TreeGrafter"/>
</dbReference>
<gene>
    <name evidence="15" type="ORF">DGD08_02335</name>
</gene>
<dbReference type="SMART" id="SM00387">
    <property type="entry name" value="HATPase_c"/>
    <property type="match status" value="1"/>
</dbReference>
<evidence type="ECO:0000256" key="11">
    <source>
        <dbReference type="ARBA" id="ARBA00023136"/>
    </source>
</evidence>
<evidence type="ECO:0000256" key="4">
    <source>
        <dbReference type="ARBA" id="ARBA00022475"/>
    </source>
</evidence>
<evidence type="ECO:0000256" key="10">
    <source>
        <dbReference type="ARBA" id="ARBA00023012"/>
    </source>
</evidence>
<evidence type="ECO:0000256" key="5">
    <source>
        <dbReference type="ARBA" id="ARBA00022553"/>
    </source>
</evidence>
<keyword evidence="6" id="KW-0808">Transferase</keyword>
<dbReference type="Pfam" id="PF00672">
    <property type="entry name" value="HAMP"/>
    <property type="match status" value="1"/>
</dbReference>
<dbReference type="GO" id="GO:0005524">
    <property type="term" value="F:ATP binding"/>
    <property type="evidence" value="ECO:0007669"/>
    <property type="project" value="UniProtKB-KW"/>
</dbReference>
<evidence type="ECO:0000259" key="14">
    <source>
        <dbReference type="PROSITE" id="PS50885"/>
    </source>
</evidence>
<sequence length="479" mass="51411">MKLTQRIVLNAFVVATVLMAIVLVTVERRVTERVRAEGPIAGATSAQSSDEMLAAIRRDIVIAGFAALLVGVVLAQVLARPVARPIEELRDVARGLAAGDLTQRPSHEIAGGEVGDLADALRLLAEQLDARLQLLHAEEALLVALTESLNEGVAAVDARQRVVRINETGRQLLRLKEPVPFPADYLPRERMLREALAAALAGTIAAPSEIRVDDRTLSLTARPLPDGGAVLALYDLTPVRRLEAVRRDFVANVSHELRTPLTVIGGFVETLQDEQLPPELRTQFLQMVDASVRRMQRIVDDLLDLSRIESGGWLPNPIELDVAVLAAEIIAPLERPAAAKGVALHVEIAPGAERVYADPTAARQILTNLAENALRHTPTGSVTLLASPAEGGVWIGVRDTGVGIGAEHLPRIFERFYRADPARSREAGGTGLGLSIVRHLTEAHGGRVRADSTLHVGTTIQAWLPKAESGTETEPVAGS</sequence>
<evidence type="ECO:0000256" key="6">
    <source>
        <dbReference type="ARBA" id="ARBA00022679"/>
    </source>
</evidence>
<dbReference type="SMART" id="SM00304">
    <property type="entry name" value="HAMP"/>
    <property type="match status" value="1"/>
</dbReference>
<evidence type="ECO:0000256" key="7">
    <source>
        <dbReference type="ARBA" id="ARBA00022741"/>
    </source>
</evidence>
<dbReference type="CDD" id="cd00082">
    <property type="entry name" value="HisKA"/>
    <property type="match status" value="1"/>
</dbReference>
<evidence type="ECO:0000313" key="16">
    <source>
        <dbReference type="Proteomes" id="UP000264071"/>
    </source>
</evidence>
<comment type="caution">
    <text evidence="15">The sequence shown here is derived from an EMBL/GenBank/DDBJ whole genome shotgun (WGS) entry which is preliminary data.</text>
</comment>
<comment type="catalytic activity">
    <reaction evidence="1">
        <text>ATP + protein L-histidine = ADP + protein N-phospho-L-histidine.</text>
        <dbReference type="EC" id="2.7.13.3"/>
    </reaction>
</comment>
<protein>
    <recommendedName>
        <fullName evidence="3">histidine kinase</fullName>
        <ecNumber evidence="3">2.7.13.3</ecNumber>
    </recommendedName>
</protein>
<feature type="domain" description="Histidine kinase" evidence="13">
    <location>
        <begin position="252"/>
        <end position="468"/>
    </location>
</feature>
<dbReference type="InterPro" id="IPR003594">
    <property type="entry name" value="HATPase_dom"/>
</dbReference>
<keyword evidence="12" id="KW-1133">Transmembrane helix</keyword>
<proteinExistence type="predicted"/>
<dbReference type="OMA" id="IRIRWWA"/>
<dbReference type="CDD" id="cd06225">
    <property type="entry name" value="HAMP"/>
    <property type="match status" value="1"/>
</dbReference>
<dbReference type="GO" id="GO:0005886">
    <property type="term" value="C:plasma membrane"/>
    <property type="evidence" value="ECO:0007669"/>
    <property type="project" value="UniProtKB-SubCell"/>
</dbReference>
<dbReference type="Gene3D" id="3.30.450.20">
    <property type="entry name" value="PAS domain"/>
    <property type="match status" value="1"/>
</dbReference>